<evidence type="ECO:0000313" key="3">
    <source>
        <dbReference type="Proteomes" id="UP001642260"/>
    </source>
</evidence>
<dbReference type="Proteomes" id="UP001642260">
    <property type="component" value="Unassembled WGS sequence"/>
</dbReference>
<organism evidence="2 3">
    <name type="scientific">Eruca vesicaria subsp. sativa</name>
    <name type="common">Garden rocket</name>
    <name type="synonym">Eruca sativa</name>
    <dbReference type="NCBI Taxonomy" id="29727"/>
    <lineage>
        <taxon>Eukaryota</taxon>
        <taxon>Viridiplantae</taxon>
        <taxon>Streptophyta</taxon>
        <taxon>Embryophyta</taxon>
        <taxon>Tracheophyta</taxon>
        <taxon>Spermatophyta</taxon>
        <taxon>Magnoliopsida</taxon>
        <taxon>eudicotyledons</taxon>
        <taxon>Gunneridae</taxon>
        <taxon>Pentapetalae</taxon>
        <taxon>rosids</taxon>
        <taxon>malvids</taxon>
        <taxon>Brassicales</taxon>
        <taxon>Brassicaceae</taxon>
        <taxon>Brassiceae</taxon>
        <taxon>Eruca</taxon>
    </lineage>
</organism>
<keyword evidence="3" id="KW-1185">Reference proteome</keyword>
<name>A0ABC8IP12_ERUVS</name>
<sequence>MAAATETSSSASSVVDLRPLSPSLQRLENLILHLKRPSTTTTSLLSTRKRRKCPLCTPTTHPRPFRCESHRVSTNENIETLASKPKRSRSSITTTTSSSSSSGSDKKIGILGLRLKRRRRCCPTTSDSGLNLRKTALMNSLAGIGSVEAERCRKYLKESLVKPLSPRFRCKYRPRPRRSRFYALRNDQD</sequence>
<comment type="caution">
    <text evidence="2">The sequence shown here is derived from an EMBL/GenBank/DDBJ whole genome shotgun (WGS) entry which is preliminary data.</text>
</comment>
<dbReference type="AlphaFoldDB" id="A0ABC8IP12"/>
<dbReference type="EMBL" id="CAKOAT010033336">
    <property type="protein sequence ID" value="CAH8286203.1"/>
    <property type="molecule type" value="Genomic_DNA"/>
</dbReference>
<accession>A0ABC8IP12</accession>
<gene>
    <name evidence="2" type="ORF">ERUC_LOCUS999</name>
</gene>
<evidence type="ECO:0000313" key="2">
    <source>
        <dbReference type="EMBL" id="CAH8286203.1"/>
    </source>
</evidence>
<feature type="compositionally biased region" description="Low complexity" evidence="1">
    <location>
        <begin position="90"/>
        <end position="106"/>
    </location>
</feature>
<reference evidence="2 3" key="1">
    <citation type="submission" date="2022-03" db="EMBL/GenBank/DDBJ databases">
        <authorList>
            <person name="Macdonald S."/>
            <person name="Ahmed S."/>
            <person name="Newling K."/>
        </authorList>
    </citation>
    <scope>NUCLEOTIDE SEQUENCE [LARGE SCALE GENOMIC DNA]</scope>
</reference>
<protein>
    <submittedName>
        <fullName evidence="2">Uncharacterized protein</fullName>
    </submittedName>
</protein>
<feature type="region of interest" description="Disordered" evidence="1">
    <location>
        <begin position="67"/>
        <end position="106"/>
    </location>
</feature>
<evidence type="ECO:0000256" key="1">
    <source>
        <dbReference type="SAM" id="MobiDB-lite"/>
    </source>
</evidence>
<proteinExistence type="predicted"/>